<dbReference type="AlphaFoldDB" id="A0A8J3I5A8"/>
<dbReference type="PANTHER" id="PTHR42905">
    <property type="entry name" value="PHOSPHOENOLPYRUVATE CARBOXYLASE"/>
    <property type="match status" value="1"/>
</dbReference>
<keyword evidence="2" id="KW-1185">Reference proteome</keyword>
<organism evidence="1 2">
    <name type="scientific">Ktedonospora formicarum</name>
    <dbReference type="NCBI Taxonomy" id="2778364"/>
    <lineage>
        <taxon>Bacteria</taxon>
        <taxon>Bacillati</taxon>
        <taxon>Chloroflexota</taxon>
        <taxon>Ktedonobacteria</taxon>
        <taxon>Ktedonobacterales</taxon>
        <taxon>Ktedonobacteraceae</taxon>
        <taxon>Ktedonospora</taxon>
    </lineage>
</organism>
<reference evidence="1" key="1">
    <citation type="submission" date="2020-10" db="EMBL/GenBank/DDBJ databases">
        <title>Taxonomic study of unclassified bacteria belonging to the class Ktedonobacteria.</title>
        <authorList>
            <person name="Yabe S."/>
            <person name="Wang C.M."/>
            <person name="Zheng Y."/>
            <person name="Sakai Y."/>
            <person name="Cavaletti L."/>
            <person name="Monciardini P."/>
            <person name="Donadio S."/>
        </authorList>
    </citation>
    <scope>NUCLEOTIDE SEQUENCE</scope>
    <source>
        <strain evidence="1">SOSP1-1</strain>
    </source>
</reference>
<accession>A0A8J3I5A8</accession>
<evidence type="ECO:0000313" key="2">
    <source>
        <dbReference type="Proteomes" id="UP000612362"/>
    </source>
</evidence>
<dbReference type="SUPFAM" id="SSF51621">
    <property type="entry name" value="Phosphoenolpyruvate/pyruvate domain"/>
    <property type="match status" value="1"/>
</dbReference>
<dbReference type="InterPro" id="IPR040442">
    <property type="entry name" value="Pyrv_kinase-like_dom_sf"/>
</dbReference>
<dbReference type="GO" id="GO:0003824">
    <property type="term" value="F:catalytic activity"/>
    <property type="evidence" value="ECO:0007669"/>
    <property type="project" value="InterPro"/>
</dbReference>
<dbReference type="Pfam" id="PF13714">
    <property type="entry name" value="PEP_mutase"/>
    <property type="match status" value="1"/>
</dbReference>
<protein>
    <submittedName>
        <fullName evidence="1">Carboxyvinyl-carboxyphosphonate phosphorylmutase</fullName>
    </submittedName>
</protein>
<dbReference type="RefSeq" id="WP_220195567.1">
    <property type="nucleotide sequence ID" value="NZ_BNJF01000002.1"/>
</dbReference>
<sequence length="280" mass="30530">MNILPQKERAELLRRFHYDSSMLVLPNVWDAASARIVEQAGGRAVATSSSGVAAALGYNDGQKISREMLIETIERITRVVACPVTADIEAGYGRSLEEVLDTVRAVIAAGAVGINIEDSSQWEQGTLVDVAYQTKLLQSLRTLGNELDMPLVINARIDVFLKRIGEPEERLEHAVRRANAYLQAGADCVYPIGWLDLDTISKLVKAIEGPVNILAGFPDLALADLERTSVARVSFGGFLTSSTLGHMRAVAREIFELGTLTKMHADSLSNAEFNALYSRD</sequence>
<dbReference type="CDD" id="cd00377">
    <property type="entry name" value="ICL_PEPM"/>
    <property type="match status" value="1"/>
</dbReference>
<name>A0A8J3I5A8_9CHLR</name>
<dbReference type="EMBL" id="BNJF01000002">
    <property type="protein sequence ID" value="GHO46173.1"/>
    <property type="molecule type" value="Genomic_DNA"/>
</dbReference>
<dbReference type="InterPro" id="IPR015813">
    <property type="entry name" value="Pyrv/PenolPyrv_kinase-like_dom"/>
</dbReference>
<dbReference type="Gene3D" id="3.20.20.60">
    <property type="entry name" value="Phosphoenolpyruvate-binding domains"/>
    <property type="match status" value="1"/>
</dbReference>
<dbReference type="PANTHER" id="PTHR42905:SF16">
    <property type="entry name" value="CARBOXYPHOSPHONOENOLPYRUVATE PHOSPHONOMUTASE-LIKE PROTEIN (AFU_ORTHOLOGUE AFUA_5G07230)"/>
    <property type="match status" value="1"/>
</dbReference>
<dbReference type="InterPro" id="IPR039556">
    <property type="entry name" value="ICL/PEPM"/>
</dbReference>
<dbReference type="Proteomes" id="UP000612362">
    <property type="component" value="Unassembled WGS sequence"/>
</dbReference>
<evidence type="ECO:0000313" key="1">
    <source>
        <dbReference type="EMBL" id="GHO46173.1"/>
    </source>
</evidence>
<proteinExistence type="predicted"/>
<gene>
    <name evidence="1" type="ORF">KSX_43360</name>
</gene>
<comment type="caution">
    <text evidence="1">The sequence shown here is derived from an EMBL/GenBank/DDBJ whole genome shotgun (WGS) entry which is preliminary data.</text>
</comment>